<dbReference type="Gene3D" id="2.40.50.1070">
    <property type="match status" value="1"/>
</dbReference>
<evidence type="ECO:0000256" key="1">
    <source>
        <dbReference type="ARBA" id="ARBA00022485"/>
    </source>
</evidence>
<comment type="caution">
    <text evidence="8">The sequence shown here is derived from an EMBL/GenBank/DDBJ whole genome shotgun (WGS) entry which is preliminary data.</text>
</comment>
<evidence type="ECO:0000256" key="4">
    <source>
        <dbReference type="ARBA" id="ARBA00022691"/>
    </source>
</evidence>
<proteinExistence type="inferred from homology"/>
<keyword evidence="1" id="KW-0479">Metal-binding</keyword>
<dbReference type="Proteomes" id="UP001205601">
    <property type="component" value="Unassembled WGS sequence"/>
</dbReference>
<feature type="region of interest" description="Disordered" evidence="7">
    <location>
        <begin position="96"/>
        <end position="116"/>
    </location>
</feature>
<keyword evidence="5" id="KW-0411">Iron-sulfur</keyword>
<dbReference type="Gene3D" id="3.40.50.150">
    <property type="entry name" value="Vaccinia Virus protein VP39"/>
    <property type="match status" value="1"/>
</dbReference>
<organism evidence="8 9">
    <name type="scientific">Albidovulum sediminis</name>
    <dbReference type="NCBI Taxonomy" id="3066345"/>
    <lineage>
        <taxon>Bacteria</taxon>
        <taxon>Pseudomonadati</taxon>
        <taxon>Pseudomonadota</taxon>
        <taxon>Alphaproteobacteria</taxon>
        <taxon>Rhodobacterales</taxon>
        <taxon>Paracoccaceae</taxon>
        <taxon>Albidovulum</taxon>
    </lineage>
</organism>
<dbReference type="InterPro" id="IPR029063">
    <property type="entry name" value="SAM-dependent_MTases_sf"/>
</dbReference>
<dbReference type="RefSeq" id="WP_261497200.1">
    <property type="nucleotide sequence ID" value="NZ_JAOCQF010000003.1"/>
</dbReference>
<evidence type="ECO:0000313" key="8">
    <source>
        <dbReference type="EMBL" id="MCT8331323.1"/>
    </source>
</evidence>
<comment type="similarity">
    <text evidence="6">Belongs to the class I-like SAM-binding methyltransferase superfamily. RNA M5U methyltransferase family.</text>
</comment>
<feature type="binding site" evidence="6">
    <location>
        <position position="287"/>
    </location>
    <ligand>
        <name>S-adenosyl-L-methionine</name>
        <dbReference type="ChEBI" id="CHEBI:59789"/>
    </ligand>
</feature>
<reference evidence="9" key="1">
    <citation type="submission" date="2023-07" db="EMBL/GenBank/DDBJ databases">
        <title>Defluviimonas sediminis sp. nov., isolated from mangrove sediment.</title>
        <authorList>
            <person name="Liu L."/>
            <person name="Li J."/>
            <person name="Huang Y."/>
            <person name="Pan J."/>
            <person name="Li M."/>
        </authorList>
    </citation>
    <scope>NUCLEOTIDE SEQUENCE [LARGE SCALE GENOMIC DNA]</scope>
    <source>
        <strain evidence="9">FT324</strain>
    </source>
</reference>
<keyword evidence="3 6" id="KW-0808">Transferase</keyword>
<dbReference type="PANTHER" id="PTHR11061:SF49">
    <property type="entry name" value="23S RRNA (URACIL(1939)-C(5))-METHYLTRANSFERASE RLMD"/>
    <property type="match status" value="1"/>
</dbReference>
<feature type="active site" description="Nucleophile" evidence="6">
    <location>
        <position position="361"/>
    </location>
</feature>
<dbReference type="InterPro" id="IPR010280">
    <property type="entry name" value="U5_MeTrfase_fam"/>
</dbReference>
<dbReference type="PANTHER" id="PTHR11061">
    <property type="entry name" value="RNA M5U METHYLTRANSFERASE"/>
    <property type="match status" value="1"/>
</dbReference>
<sequence length="408" mass="43272">MRLTIDRLGHLGDGIAPGPVFVPGALPGEEVEGEVTGDRMQAPRIVAPSPDRVRAACPHYRACGGCNLMHASDDFIAEWKKDVVRSALSGQALEAPVRSITTSPPNSRRRATLSGRRTRKGVVVGFHGRASDTVVPIPGCLLLRRELLAALPAMEEITAIGASRKGELSLTVTLSDGGIDMALTGGKPLEPGLFSALAAIAGKADLARLTWDGETVVTARPPVQRFGRAMVLPPSGGFLQATREGEAALSAFVAEAVGTARRVADLFAGSGTFALPLAETAEVHAVEGEVDAIAALDAGWRRAAGLHRVATETRDLFRRPLLPDELRAFDAVVIDPPRAGAEAQCTELARSGVPVVAMVSCNPVTFARDARIMCHGGYAIDWVEVVDQFRWSPHVELVARLSRRISKS</sequence>
<dbReference type="EMBL" id="JAOCQF010000003">
    <property type="protein sequence ID" value="MCT8331323.1"/>
    <property type="molecule type" value="Genomic_DNA"/>
</dbReference>
<keyword evidence="1" id="KW-0408">Iron</keyword>
<evidence type="ECO:0000256" key="2">
    <source>
        <dbReference type="ARBA" id="ARBA00022603"/>
    </source>
</evidence>
<protein>
    <submittedName>
        <fullName evidence="8">Class I SAM-dependent RNA methyltransferase</fullName>
    </submittedName>
</protein>
<keyword evidence="4 6" id="KW-0949">S-adenosyl-L-methionine</keyword>
<dbReference type="Pfam" id="PF05958">
    <property type="entry name" value="tRNA_U5-meth_tr"/>
    <property type="match status" value="1"/>
</dbReference>
<accession>A0ABT2NQV2</accession>
<dbReference type="GO" id="GO:0008168">
    <property type="term" value="F:methyltransferase activity"/>
    <property type="evidence" value="ECO:0007669"/>
    <property type="project" value="UniProtKB-KW"/>
</dbReference>
<dbReference type="SUPFAM" id="SSF53335">
    <property type="entry name" value="S-adenosyl-L-methionine-dependent methyltransferases"/>
    <property type="match status" value="1"/>
</dbReference>
<evidence type="ECO:0000313" key="9">
    <source>
        <dbReference type="Proteomes" id="UP001205601"/>
    </source>
</evidence>
<dbReference type="InterPro" id="IPR012340">
    <property type="entry name" value="NA-bd_OB-fold"/>
</dbReference>
<evidence type="ECO:0000256" key="3">
    <source>
        <dbReference type="ARBA" id="ARBA00022679"/>
    </source>
</evidence>
<feature type="compositionally biased region" description="Basic residues" evidence="7">
    <location>
        <begin position="107"/>
        <end position="116"/>
    </location>
</feature>
<dbReference type="CDD" id="cd02440">
    <property type="entry name" value="AdoMet_MTases"/>
    <property type="match status" value="1"/>
</dbReference>
<dbReference type="PROSITE" id="PS51687">
    <property type="entry name" value="SAM_MT_RNA_M5U"/>
    <property type="match status" value="1"/>
</dbReference>
<keyword evidence="2 6" id="KW-0489">Methyltransferase</keyword>
<keyword evidence="9" id="KW-1185">Reference proteome</keyword>
<feature type="binding site" evidence="6">
    <location>
        <position position="335"/>
    </location>
    <ligand>
        <name>S-adenosyl-L-methionine</name>
        <dbReference type="ChEBI" id="CHEBI:59789"/>
    </ligand>
</feature>
<feature type="binding site" evidence="6">
    <location>
        <position position="240"/>
    </location>
    <ligand>
        <name>S-adenosyl-L-methionine</name>
        <dbReference type="ChEBI" id="CHEBI:59789"/>
    </ligand>
</feature>
<dbReference type="GO" id="GO:0032259">
    <property type="term" value="P:methylation"/>
    <property type="evidence" value="ECO:0007669"/>
    <property type="project" value="UniProtKB-KW"/>
</dbReference>
<feature type="binding site" evidence="6">
    <location>
        <position position="267"/>
    </location>
    <ligand>
        <name>S-adenosyl-L-methionine</name>
        <dbReference type="ChEBI" id="CHEBI:59789"/>
    </ligand>
</feature>
<evidence type="ECO:0000256" key="7">
    <source>
        <dbReference type="SAM" id="MobiDB-lite"/>
    </source>
</evidence>
<keyword evidence="1" id="KW-0004">4Fe-4S</keyword>
<gene>
    <name evidence="8" type="ORF">N5I32_17525</name>
</gene>
<evidence type="ECO:0000256" key="6">
    <source>
        <dbReference type="PROSITE-ProRule" id="PRU01024"/>
    </source>
</evidence>
<dbReference type="Gene3D" id="2.40.50.140">
    <property type="entry name" value="Nucleic acid-binding proteins"/>
    <property type="match status" value="1"/>
</dbReference>
<name>A0ABT2NQV2_9RHOB</name>
<evidence type="ECO:0000256" key="5">
    <source>
        <dbReference type="ARBA" id="ARBA00023014"/>
    </source>
</evidence>
<dbReference type="SUPFAM" id="SSF50249">
    <property type="entry name" value="Nucleic acid-binding proteins"/>
    <property type="match status" value="1"/>
</dbReference>